<protein>
    <recommendedName>
        <fullName evidence="3">PH domain-containing protein</fullName>
    </recommendedName>
</protein>
<organism evidence="1 2">
    <name type="scientific">Actinomadura luzonensis</name>
    <dbReference type="NCBI Taxonomy" id="2805427"/>
    <lineage>
        <taxon>Bacteria</taxon>
        <taxon>Bacillati</taxon>
        <taxon>Actinomycetota</taxon>
        <taxon>Actinomycetes</taxon>
        <taxon>Streptosporangiales</taxon>
        <taxon>Thermomonosporaceae</taxon>
        <taxon>Actinomadura</taxon>
    </lineage>
</organism>
<evidence type="ECO:0008006" key="3">
    <source>
        <dbReference type="Google" id="ProtNLM"/>
    </source>
</evidence>
<dbReference type="RefSeq" id="WP_242375915.1">
    <property type="nucleotide sequence ID" value="NZ_JAKRKC020000001.1"/>
</dbReference>
<comment type="caution">
    <text evidence="1">The sequence shown here is derived from an EMBL/GenBank/DDBJ whole genome shotgun (WGS) entry which is preliminary data.</text>
</comment>
<gene>
    <name evidence="1" type="ORF">MF672_027905</name>
</gene>
<dbReference type="EMBL" id="JAKRKC020000001">
    <property type="protein sequence ID" value="MCK2217589.1"/>
    <property type="molecule type" value="Genomic_DNA"/>
</dbReference>
<reference evidence="1 2" key="1">
    <citation type="submission" date="2022-04" db="EMBL/GenBank/DDBJ databases">
        <title>Genome draft of Actinomadura sp. ATCC 31491.</title>
        <authorList>
            <person name="Shi X."/>
            <person name="Du Y."/>
        </authorList>
    </citation>
    <scope>NUCLEOTIDE SEQUENCE [LARGE SCALE GENOMIC DNA]</scope>
    <source>
        <strain evidence="1 2">ATCC 31491</strain>
    </source>
</reference>
<sequence>MDAIGLRASLPLHPEEKVLWAGAPSKHRPPPVGAGLLIPLGMAVLGVVGMGPVLMAGFDPFLTVFFIVWEGIALSSGPIPWLRTWLRGRSLRYTVTDRRILLTWGDRDPQWTSYEYGQLGPPMAVRRGVRMEWLRQPGKSVELHDIPDDPVIVRELITRARAKLLG</sequence>
<keyword evidence="2" id="KW-1185">Reference proteome</keyword>
<dbReference type="Proteomes" id="UP001317259">
    <property type="component" value="Unassembled WGS sequence"/>
</dbReference>
<accession>A0ABT0FZ91</accession>
<evidence type="ECO:0000313" key="2">
    <source>
        <dbReference type="Proteomes" id="UP001317259"/>
    </source>
</evidence>
<evidence type="ECO:0000313" key="1">
    <source>
        <dbReference type="EMBL" id="MCK2217589.1"/>
    </source>
</evidence>
<proteinExistence type="predicted"/>
<name>A0ABT0FZ91_9ACTN</name>